<keyword evidence="4" id="KW-0677">Repeat</keyword>
<dbReference type="EMBL" id="AFYH01027137">
    <property type="status" value="NOT_ANNOTATED_CDS"/>
    <property type="molecule type" value="Genomic_DNA"/>
</dbReference>
<dbReference type="PROSITE" id="PS50157">
    <property type="entry name" value="ZINC_FINGER_C2H2_2"/>
    <property type="match status" value="5"/>
</dbReference>
<dbReference type="FunFam" id="3.30.160.60:FF:001687">
    <property type="entry name" value="Zinc finger protein 217"/>
    <property type="match status" value="1"/>
</dbReference>
<feature type="compositionally biased region" description="Polar residues" evidence="12">
    <location>
        <begin position="336"/>
        <end position="352"/>
    </location>
</feature>
<feature type="region of interest" description="Disordered" evidence="12">
    <location>
        <begin position="456"/>
        <end position="488"/>
    </location>
</feature>
<dbReference type="GeneTree" id="ENSGT00940000159884"/>
<dbReference type="GO" id="GO:0008270">
    <property type="term" value="F:zinc ion binding"/>
    <property type="evidence" value="ECO:0007669"/>
    <property type="project" value="UniProtKB-KW"/>
</dbReference>
<feature type="domain" description="C2H2-type" evidence="13">
    <location>
        <begin position="487"/>
        <end position="514"/>
    </location>
</feature>
<dbReference type="HOGENOM" id="CLU_010747_0_0_1"/>
<keyword evidence="10" id="KW-0539">Nucleus</keyword>
<keyword evidence="8" id="KW-0238">DNA-binding</keyword>
<comment type="subcellular location">
    <subcellularLocation>
        <location evidence="1">Nucleus</location>
    </subcellularLocation>
</comment>
<feature type="domain" description="C2H2-type" evidence="13">
    <location>
        <begin position="391"/>
        <end position="418"/>
    </location>
</feature>
<keyword evidence="3" id="KW-0479">Metal-binding</keyword>
<evidence type="ECO:0000256" key="11">
    <source>
        <dbReference type="PROSITE-ProRule" id="PRU00042"/>
    </source>
</evidence>
<dbReference type="PANTHER" id="PTHR45925:SF4">
    <property type="entry name" value="ZINC FINGER PROTEIN 217"/>
    <property type="match status" value="1"/>
</dbReference>
<reference evidence="14" key="3">
    <citation type="submission" date="2025-09" db="UniProtKB">
        <authorList>
            <consortium name="Ensembl"/>
        </authorList>
    </citation>
    <scope>IDENTIFICATION</scope>
</reference>
<feature type="region of interest" description="Disordered" evidence="12">
    <location>
        <begin position="336"/>
        <end position="369"/>
    </location>
</feature>
<dbReference type="OMA" id="MEMDSKS"/>
<evidence type="ECO:0000256" key="7">
    <source>
        <dbReference type="ARBA" id="ARBA00023015"/>
    </source>
</evidence>
<evidence type="ECO:0000256" key="1">
    <source>
        <dbReference type="ARBA" id="ARBA00004123"/>
    </source>
</evidence>
<dbReference type="InterPro" id="IPR013087">
    <property type="entry name" value="Znf_C2H2_type"/>
</dbReference>
<keyword evidence="6" id="KW-0862">Zinc</keyword>
<name>H3AWX5_LATCH</name>
<keyword evidence="9" id="KW-0804">Transcription</keyword>
<dbReference type="Proteomes" id="UP000008672">
    <property type="component" value="Unassembled WGS sequence"/>
</dbReference>
<feature type="domain" description="C2H2-type" evidence="13">
    <location>
        <begin position="515"/>
        <end position="543"/>
    </location>
</feature>
<feature type="compositionally biased region" description="Polar residues" evidence="12">
    <location>
        <begin position="166"/>
        <end position="183"/>
    </location>
</feature>
<evidence type="ECO:0000313" key="14">
    <source>
        <dbReference type="Ensembl" id="ENSLACP00000014146.1"/>
    </source>
</evidence>
<feature type="region of interest" description="Disordered" evidence="12">
    <location>
        <begin position="972"/>
        <end position="1004"/>
    </location>
</feature>
<evidence type="ECO:0000313" key="15">
    <source>
        <dbReference type="Proteomes" id="UP000008672"/>
    </source>
</evidence>
<evidence type="ECO:0000256" key="2">
    <source>
        <dbReference type="ARBA" id="ARBA00006991"/>
    </source>
</evidence>
<dbReference type="FunFam" id="3.30.160.60:FF:001038">
    <property type="entry name" value="Zinc finger protein 217"/>
    <property type="match status" value="1"/>
</dbReference>
<dbReference type="GO" id="GO:0000978">
    <property type="term" value="F:RNA polymerase II cis-regulatory region sequence-specific DNA binding"/>
    <property type="evidence" value="ECO:0007669"/>
    <property type="project" value="TreeGrafter"/>
</dbReference>
<evidence type="ECO:0000256" key="4">
    <source>
        <dbReference type="ARBA" id="ARBA00022737"/>
    </source>
</evidence>
<dbReference type="Ensembl" id="ENSLACT00000014245.1">
    <property type="protein sequence ID" value="ENSLACP00000014146.1"/>
    <property type="gene ID" value="ENSLACG00000012453.1"/>
</dbReference>
<feature type="region of interest" description="Disordered" evidence="12">
    <location>
        <begin position="779"/>
        <end position="802"/>
    </location>
</feature>
<dbReference type="PROSITE" id="PS00028">
    <property type="entry name" value="ZINC_FINGER_C2H2_1"/>
    <property type="match status" value="4"/>
</dbReference>
<evidence type="ECO:0000256" key="3">
    <source>
        <dbReference type="ARBA" id="ARBA00022723"/>
    </source>
</evidence>
<feature type="domain" description="C2H2-type" evidence="13">
    <location>
        <begin position="142"/>
        <end position="169"/>
    </location>
</feature>
<gene>
    <name evidence="14" type="primary">ZNF217</name>
</gene>
<keyword evidence="15" id="KW-1185">Reference proteome</keyword>
<feature type="compositionally biased region" description="Basic and acidic residues" evidence="12">
    <location>
        <begin position="541"/>
        <end position="555"/>
    </location>
</feature>
<reference evidence="14" key="2">
    <citation type="submission" date="2025-08" db="UniProtKB">
        <authorList>
            <consortium name="Ensembl"/>
        </authorList>
    </citation>
    <scope>IDENTIFICATION</scope>
</reference>
<evidence type="ECO:0000256" key="6">
    <source>
        <dbReference type="ARBA" id="ARBA00022833"/>
    </source>
</evidence>
<feature type="region of interest" description="Disordered" evidence="12">
    <location>
        <begin position="535"/>
        <end position="570"/>
    </location>
</feature>
<comment type="similarity">
    <text evidence="2">Belongs to the krueppel C2H2-type zinc-finger protein family.</text>
</comment>
<dbReference type="Pfam" id="PF00096">
    <property type="entry name" value="zf-C2H2"/>
    <property type="match status" value="3"/>
</dbReference>
<dbReference type="Gene3D" id="3.30.160.60">
    <property type="entry name" value="Classic Zinc Finger"/>
    <property type="match status" value="4"/>
</dbReference>
<evidence type="ECO:0000256" key="8">
    <source>
        <dbReference type="ARBA" id="ARBA00023125"/>
    </source>
</evidence>
<feature type="compositionally biased region" description="Basic and acidic residues" evidence="12">
    <location>
        <begin position="462"/>
        <end position="479"/>
    </location>
</feature>
<dbReference type="STRING" id="7897.ENSLACP00000014146"/>
<feature type="compositionally biased region" description="Polar residues" evidence="12">
    <location>
        <begin position="786"/>
        <end position="802"/>
    </location>
</feature>
<dbReference type="EMBL" id="AFYH01027136">
    <property type="status" value="NOT_ANNOTATED_CDS"/>
    <property type="molecule type" value="Genomic_DNA"/>
</dbReference>
<evidence type="ECO:0000256" key="12">
    <source>
        <dbReference type="SAM" id="MobiDB-lite"/>
    </source>
</evidence>
<keyword evidence="7" id="KW-0805">Transcription regulation</keyword>
<evidence type="ECO:0000259" key="13">
    <source>
        <dbReference type="PROSITE" id="PS50157"/>
    </source>
</evidence>
<evidence type="ECO:0000256" key="5">
    <source>
        <dbReference type="ARBA" id="ARBA00022771"/>
    </source>
</evidence>
<dbReference type="AlphaFoldDB" id="H3AWX5"/>
<dbReference type="eggNOG" id="KOG1721">
    <property type="taxonomic scope" value="Eukaryota"/>
</dbReference>
<dbReference type="PANTHER" id="PTHR45925">
    <property type="entry name" value="ZINC FINGER PROTEIN"/>
    <property type="match status" value="1"/>
</dbReference>
<accession>H3AWX5</accession>
<feature type="compositionally biased region" description="Polar residues" evidence="12">
    <location>
        <begin position="977"/>
        <end position="993"/>
    </location>
</feature>
<reference evidence="15" key="1">
    <citation type="submission" date="2011-08" db="EMBL/GenBank/DDBJ databases">
        <title>The draft genome of Latimeria chalumnae.</title>
        <authorList>
            <person name="Di Palma F."/>
            <person name="Alfoldi J."/>
            <person name="Johnson J."/>
            <person name="Berlin A."/>
            <person name="Gnerre S."/>
            <person name="Jaffe D."/>
            <person name="MacCallum I."/>
            <person name="Young S."/>
            <person name="Walker B.J."/>
            <person name="Lander E."/>
            <person name="Lindblad-Toh K."/>
        </authorList>
    </citation>
    <scope>NUCLEOTIDE SEQUENCE [LARGE SCALE GENOMIC DNA]</scope>
    <source>
        <strain evidence="15">Wild caught</strain>
    </source>
</reference>
<protein>
    <submittedName>
        <fullName evidence="14">Zinc finger protein 217</fullName>
    </submittedName>
</protein>
<organism evidence="14 15">
    <name type="scientific">Latimeria chalumnae</name>
    <name type="common">Coelacanth</name>
    <dbReference type="NCBI Taxonomy" id="7897"/>
    <lineage>
        <taxon>Eukaryota</taxon>
        <taxon>Metazoa</taxon>
        <taxon>Chordata</taxon>
        <taxon>Craniata</taxon>
        <taxon>Vertebrata</taxon>
        <taxon>Euteleostomi</taxon>
        <taxon>Coelacanthiformes</taxon>
        <taxon>Coelacanthidae</taxon>
        <taxon>Latimeria</taxon>
    </lineage>
</organism>
<dbReference type="SUPFAM" id="SSF57667">
    <property type="entry name" value="beta-beta-alpha zinc fingers"/>
    <property type="match status" value="3"/>
</dbReference>
<dbReference type="InParanoid" id="H3AWX5"/>
<feature type="region of interest" description="Disordered" evidence="12">
    <location>
        <begin position="163"/>
        <end position="183"/>
    </location>
</feature>
<keyword evidence="5 11" id="KW-0863">Zinc-finger</keyword>
<dbReference type="InterPro" id="IPR051967">
    <property type="entry name" value="Krueppel_C2H2-ZF"/>
</dbReference>
<feature type="domain" description="C2H2-type" evidence="13">
    <location>
        <begin position="201"/>
        <end position="228"/>
    </location>
</feature>
<evidence type="ECO:0000256" key="10">
    <source>
        <dbReference type="ARBA" id="ARBA00023242"/>
    </source>
</evidence>
<evidence type="ECO:0000256" key="9">
    <source>
        <dbReference type="ARBA" id="ARBA00023163"/>
    </source>
</evidence>
<dbReference type="SMART" id="SM00355">
    <property type="entry name" value="ZnF_C2H2"/>
    <property type="match status" value="7"/>
</dbReference>
<feature type="region of interest" description="Disordered" evidence="12">
    <location>
        <begin position="411"/>
        <end position="432"/>
    </location>
</feature>
<dbReference type="GO" id="GO:0000981">
    <property type="term" value="F:DNA-binding transcription factor activity, RNA polymerase II-specific"/>
    <property type="evidence" value="ECO:0007669"/>
    <property type="project" value="TreeGrafter"/>
</dbReference>
<proteinExistence type="inferred from homology"/>
<dbReference type="GO" id="GO:0005634">
    <property type="term" value="C:nucleus"/>
    <property type="evidence" value="ECO:0007669"/>
    <property type="project" value="UniProtKB-SubCell"/>
</dbReference>
<dbReference type="InterPro" id="IPR036236">
    <property type="entry name" value="Znf_C2H2_sf"/>
</dbReference>
<sequence>MPTHPLLVYLDSPDGLASSFGPRIEHTESTMSICTNITSYRNIQEKAAIQTEECIPLDQPFKHHEDLSQQMLTQNECEPAILKVKGKPLNPVQKGEMKMGSPSEVDSKMENEKLCCEVCGHTLDDALDLETHMKKHKDSFIYWCNVCGRRFKEPWFLKNHMRTHTGKTGSKNKPQQDSETPTTINDVLQESATTNVTSPYKMCMVCGFLFQNKETLFEHSKVHNKDSMSTEEERLTNENHLESEAPSIRQAHFLQFLNLKPSVPKNDQKYEKSGKWIAELDPFNTYQAWQLATKGKVAVGPGQVKDLVHEGSTDNEESSSDKEELIEIWNAHKGIQASQTESNVKSKPNKSSAVAGLSGPSQDKDRQKHISGDALAVEAEHKSSQSKDKPTHCSECGKVFRTYHQLVLHSRVHRKDKKGGAESPTVSIESSQLNTVSPDVTVLMEASAIADRATEGLEDGLPGDHLHSDKSEDGSEKGRNKNYGSSKECSYCGKSFRSNYYLNIHLRTHTGEKPYKCEFCEYAAAQKTSLRYHLERHHKGKNTDKTAEVKSEPDCRTSVTSPDPEEDQYDESGLNAVGSHFVLSARPHKQMCPTVQKTFENASVVLEANKDVPSSIKNLPSNNSLQCFENPVVPYLQKPKCEREQFQQIGSALKAEEYSSVDRGCYNILKEDMTQDYEEKVDSDSLEEPLNLSIKTYQESLTTSVPWSALATSTCPFCNYKTLHPEVLLMHQRLIHQYNLDKTHKNGLRNASAVLHSRRTGCPPALQGKDVSPLFLSSHKTAPPVSLQSKPQLVGKTNPSQNSQCNAPAFSGTDSINVASKNFRKQKPQQSGRLIKNYKQTCLEVGPDIPQTLERKQEFEPNMKRQSTPSLKPGVFNNDHLHHRYENILVTGDFCRDSLPSRSGNQTNLEFGEPASKRFKFPNMVGLEQQNTERGNYMREIDIGKIIAQGRHPKHLLIESSHKKNQSFLAAKPGISGNLNNCGPSSSQSSNTAMEGKGPIPYHHYTSNVLQRRSYPHHINNAHCGPADKKI</sequence>
<dbReference type="FunCoup" id="H3AWX5">
    <property type="interactions" value="2283"/>
</dbReference>